<gene>
    <name evidence="2" type="ORF">JOQ06_018079</name>
</gene>
<evidence type="ECO:0000313" key="2">
    <source>
        <dbReference type="EMBL" id="KAJ4925347.1"/>
    </source>
</evidence>
<feature type="non-terminal residue" evidence="2">
    <location>
        <position position="1"/>
    </location>
</feature>
<evidence type="ECO:0000256" key="1">
    <source>
        <dbReference type="SAM" id="MobiDB-lite"/>
    </source>
</evidence>
<evidence type="ECO:0000313" key="3">
    <source>
        <dbReference type="Proteomes" id="UP001219934"/>
    </source>
</evidence>
<feature type="region of interest" description="Disordered" evidence="1">
    <location>
        <begin position="72"/>
        <end position="99"/>
    </location>
</feature>
<dbReference type="AlphaFoldDB" id="A0AAD6F968"/>
<dbReference type="Proteomes" id="UP001219934">
    <property type="component" value="Unassembled WGS sequence"/>
</dbReference>
<protein>
    <submittedName>
        <fullName evidence="2">Uncharacterized protein</fullName>
    </submittedName>
</protein>
<reference evidence="2" key="1">
    <citation type="submission" date="2022-11" db="EMBL/GenBank/DDBJ databases">
        <title>Chromosome-level genome of Pogonophryne albipinna.</title>
        <authorList>
            <person name="Jo E."/>
        </authorList>
    </citation>
    <scope>NUCLEOTIDE SEQUENCE</scope>
    <source>
        <strain evidence="2">SGF0006</strain>
        <tissue evidence="2">Muscle</tissue>
    </source>
</reference>
<organism evidence="2 3">
    <name type="scientific">Pogonophryne albipinna</name>
    <dbReference type="NCBI Taxonomy" id="1090488"/>
    <lineage>
        <taxon>Eukaryota</taxon>
        <taxon>Metazoa</taxon>
        <taxon>Chordata</taxon>
        <taxon>Craniata</taxon>
        <taxon>Vertebrata</taxon>
        <taxon>Euteleostomi</taxon>
        <taxon>Actinopterygii</taxon>
        <taxon>Neopterygii</taxon>
        <taxon>Teleostei</taxon>
        <taxon>Neoteleostei</taxon>
        <taxon>Acanthomorphata</taxon>
        <taxon>Eupercaria</taxon>
        <taxon>Perciformes</taxon>
        <taxon>Notothenioidei</taxon>
        <taxon>Pogonophryne</taxon>
    </lineage>
</organism>
<proteinExistence type="predicted"/>
<accession>A0AAD6F968</accession>
<keyword evidence="3" id="KW-1185">Reference proteome</keyword>
<name>A0AAD6F968_9TELE</name>
<dbReference type="EMBL" id="JAPTMU010000021">
    <property type="protein sequence ID" value="KAJ4925347.1"/>
    <property type="molecule type" value="Genomic_DNA"/>
</dbReference>
<comment type="caution">
    <text evidence="2">The sequence shown here is derived from an EMBL/GenBank/DDBJ whole genome shotgun (WGS) entry which is preliminary data.</text>
</comment>
<sequence length="305" mass="32970">MGSLECRQEACVASSMGIHLFMERLDKAEFENRLAVLSFFLISDSSFSFSLPFAEDEHSGPHYHRERRNAISSHAPRGGGHDRTISEEPSTSTEERPSLLKKELHGSLPHLTDHGLPYRGTLFTMDPRNGYLDPHYRACLNTVLCFPSSTHTSKPQSSAASNLTTPYSASFSLSGTQRLCERKAELWRFQTSEAVGWSGGEGVVTLRLGYQSSIPMSFGGLRVSTTKGFPLKPPLPLPPSAALNQKPVASVATPAPQVLNVPKCDGTCGLPTPGRWVVNVLPKSLGGVGVEQQEGGGVIFMGLCS</sequence>